<dbReference type="EMBL" id="CAFBQL010000005">
    <property type="protein sequence ID" value="CAB5058638.1"/>
    <property type="molecule type" value="Genomic_DNA"/>
</dbReference>
<feature type="transmembrane region" description="Helical" evidence="1">
    <location>
        <begin position="12"/>
        <end position="43"/>
    </location>
</feature>
<keyword evidence="1" id="KW-0812">Transmembrane</keyword>
<proteinExistence type="predicted"/>
<organism evidence="4">
    <name type="scientific">freshwater metagenome</name>
    <dbReference type="NCBI Taxonomy" id="449393"/>
    <lineage>
        <taxon>unclassified sequences</taxon>
        <taxon>metagenomes</taxon>
        <taxon>ecological metagenomes</taxon>
    </lineage>
</organism>
<accession>A0A6J7DAF7</accession>
<evidence type="ECO:0000313" key="4">
    <source>
        <dbReference type="EMBL" id="CAB4866208.1"/>
    </source>
</evidence>
<dbReference type="AlphaFoldDB" id="A0A6J7DAF7"/>
<reference evidence="4" key="1">
    <citation type="submission" date="2020-05" db="EMBL/GenBank/DDBJ databases">
        <authorList>
            <person name="Chiriac C."/>
            <person name="Salcher M."/>
            <person name="Ghai R."/>
            <person name="Kavagutti S V."/>
        </authorList>
    </citation>
    <scope>NUCLEOTIDE SEQUENCE</scope>
</reference>
<keyword evidence="1" id="KW-1133">Transmembrane helix</keyword>
<feature type="transmembrane region" description="Helical" evidence="1">
    <location>
        <begin position="55"/>
        <end position="74"/>
    </location>
</feature>
<name>A0A6J7DAF7_9ZZZZ</name>
<evidence type="ECO:0000313" key="6">
    <source>
        <dbReference type="EMBL" id="CAB5058638.1"/>
    </source>
</evidence>
<sequence length="75" mass="7608">MSITLRSFGVAGYISIFLGVAVGLVGFVRTASLLIAVGTAGVALSRATTGKVERYLPLAIALALALLALALPHGR</sequence>
<dbReference type="EMBL" id="CAEZZC010000005">
    <property type="protein sequence ID" value="CAB4746328.1"/>
    <property type="molecule type" value="Genomic_DNA"/>
</dbReference>
<evidence type="ECO:0000313" key="5">
    <source>
        <dbReference type="EMBL" id="CAB4923201.1"/>
    </source>
</evidence>
<evidence type="ECO:0000256" key="1">
    <source>
        <dbReference type="SAM" id="Phobius"/>
    </source>
</evidence>
<evidence type="ECO:0000313" key="3">
    <source>
        <dbReference type="EMBL" id="CAB4746328.1"/>
    </source>
</evidence>
<dbReference type="EMBL" id="CAFBMV010000005">
    <property type="protein sequence ID" value="CAB4923201.1"/>
    <property type="molecule type" value="Genomic_DNA"/>
</dbReference>
<gene>
    <name evidence="2" type="ORF">UFOPK2289_00039</name>
    <name evidence="3" type="ORF">UFOPK2822_00526</name>
    <name evidence="4" type="ORF">UFOPK3346_00756</name>
    <name evidence="5" type="ORF">UFOPK3670_00796</name>
    <name evidence="6" type="ORF">UFOPK4308_00843</name>
</gene>
<evidence type="ECO:0000313" key="2">
    <source>
        <dbReference type="EMBL" id="CAB4654795.1"/>
    </source>
</evidence>
<keyword evidence="1" id="KW-0472">Membrane</keyword>
<dbReference type="EMBL" id="CAEZWT010000001">
    <property type="protein sequence ID" value="CAB4654795.1"/>
    <property type="molecule type" value="Genomic_DNA"/>
</dbReference>
<protein>
    <submittedName>
        <fullName evidence="4">Unannotated protein</fullName>
    </submittedName>
</protein>
<dbReference type="EMBL" id="CAFBLE010000005">
    <property type="protein sequence ID" value="CAB4866208.1"/>
    <property type="molecule type" value="Genomic_DNA"/>
</dbReference>